<accession>A0ABS7TRR4</accession>
<evidence type="ECO:0000313" key="2">
    <source>
        <dbReference type="EMBL" id="MBZ5710746.1"/>
    </source>
</evidence>
<dbReference type="RefSeq" id="WP_224192516.1">
    <property type="nucleotide sequence ID" value="NZ_JAIRAU010000019.1"/>
</dbReference>
<organism evidence="2 3">
    <name type="scientific">Nannocystis pusilla</name>
    <dbReference type="NCBI Taxonomy" id="889268"/>
    <lineage>
        <taxon>Bacteria</taxon>
        <taxon>Pseudomonadati</taxon>
        <taxon>Myxococcota</taxon>
        <taxon>Polyangia</taxon>
        <taxon>Nannocystales</taxon>
        <taxon>Nannocystaceae</taxon>
        <taxon>Nannocystis</taxon>
    </lineage>
</organism>
<evidence type="ECO:0000313" key="3">
    <source>
        <dbReference type="Proteomes" id="UP001139031"/>
    </source>
</evidence>
<proteinExistence type="predicted"/>
<sequence>MSEVVEFSCGSCGSQIQVEAHLRTATCPYCASPAVVERPREAGRPQPDFVLAFIVPHEQALVAARRWVRRAWLAPEAFRKAKVEAIRGIYVPSYLFSAAAHAEYTARIGENYTVTYTTTDSKGRTVTRTRTETEWHTLAGSYSAYVSDVVVTASRGIGNHELEGVEPFDLRALHRYSPRLLSGWIAEEASMTAEACRELAVAEAMAEVERRIMTMMPGDRQSDLEVSARLADIAQVLMLAPVWVLPVRFADDRVVRLLVNGQTGKVFGKPPRSWVKIGALIVLIVGLVAGGVLLAQR</sequence>
<protein>
    <recommendedName>
        <fullName evidence="4">Zinc ribbon domain-containing protein</fullName>
    </recommendedName>
</protein>
<keyword evidence="1" id="KW-1133">Transmembrane helix</keyword>
<comment type="caution">
    <text evidence="2">The sequence shown here is derived from an EMBL/GenBank/DDBJ whole genome shotgun (WGS) entry which is preliminary data.</text>
</comment>
<evidence type="ECO:0008006" key="4">
    <source>
        <dbReference type="Google" id="ProtNLM"/>
    </source>
</evidence>
<feature type="transmembrane region" description="Helical" evidence="1">
    <location>
        <begin position="274"/>
        <end position="295"/>
    </location>
</feature>
<keyword evidence="1" id="KW-0812">Transmembrane</keyword>
<keyword evidence="1" id="KW-0472">Membrane</keyword>
<reference evidence="2" key="1">
    <citation type="submission" date="2021-08" db="EMBL/GenBank/DDBJ databases">
        <authorList>
            <person name="Stevens D.C."/>
        </authorList>
    </citation>
    <scope>NUCLEOTIDE SEQUENCE</scope>
    <source>
        <strain evidence="2">DSM 53165</strain>
    </source>
</reference>
<dbReference type="Gene3D" id="2.20.28.30">
    <property type="entry name" value="RNA polymerase ii, chain L"/>
    <property type="match status" value="1"/>
</dbReference>
<dbReference type="EMBL" id="JAIRAU010000019">
    <property type="protein sequence ID" value="MBZ5710746.1"/>
    <property type="molecule type" value="Genomic_DNA"/>
</dbReference>
<keyword evidence="3" id="KW-1185">Reference proteome</keyword>
<dbReference type="PANTHER" id="PTHR37826">
    <property type="entry name" value="FLOTILLIN BAND_7_5 DOMAIN PROTEIN"/>
    <property type="match status" value="1"/>
</dbReference>
<gene>
    <name evidence="2" type="ORF">K7C98_15905</name>
</gene>
<dbReference type="Proteomes" id="UP001139031">
    <property type="component" value="Unassembled WGS sequence"/>
</dbReference>
<evidence type="ECO:0000256" key="1">
    <source>
        <dbReference type="SAM" id="Phobius"/>
    </source>
</evidence>
<name>A0ABS7TRR4_9BACT</name>
<dbReference type="PANTHER" id="PTHR37826:SF3">
    <property type="entry name" value="J DOMAIN-CONTAINING PROTEIN"/>
    <property type="match status" value="1"/>
</dbReference>